<evidence type="ECO:0000313" key="3">
    <source>
        <dbReference type="EMBL" id="RCS23048.1"/>
    </source>
</evidence>
<reference evidence="3 4" key="1">
    <citation type="submission" date="2018-07" db="EMBL/GenBank/DDBJ databases">
        <title>The draft genome of Phyllobacterium salinisoli.</title>
        <authorList>
            <person name="Liu L."/>
            <person name="Li L."/>
            <person name="Zhang X."/>
            <person name="Liang L."/>
        </authorList>
    </citation>
    <scope>NUCLEOTIDE SEQUENCE [LARGE SCALE GENOMIC DNA]</scope>
    <source>
        <strain evidence="3 4">LLAN61</strain>
    </source>
</reference>
<evidence type="ECO:0000259" key="2">
    <source>
        <dbReference type="Pfam" id="PF07811"/>
    </source>
</evidence>
<keyword evidence="1" id="KW-0812">Transmembrane</keyword>
<name>A0A368K0X8_9HYPH</name>
<keyword evidence="4" id="KW-1185">Reference proteome</keyword>
<accession>A0A368K0X8</accession>
<dbReference type="EMBL" id="QOZG01000006">
    <property type="protein sequence ID" value="RCS23048.1"/>
    <property type="molecule type" value="Genomic_DNA"/>
</dbReference>
<evidence type="ECO:0000313" key="4">
    <source>
        <dbReference type="Proteomes" id="UP000253420"/>
    </source>
</evidence>
<dbReference type="InterPro" id="IPR012495">
    <property type="entry name" value="TadE-like_dom"/>
</dbReference>
<dbReference type="Pfam" id="PF07811">
    <property type="entry name" value="TadE"/>
    <property type="match status" value="1"/>
</dbReference>
<gene>
    <name evidence="3" type="ORF">DUT91_16445</name>
</gene>
<protein>
    <submittedName>
        <fullName evidence="3">Pilus assembly protein</fullName>
    </submittedName>
</protein>
<dbReference type="Proteomes" id="UP000253420">
    <property type="component" value="Unassembled WGS sequence"/>
</dbReference>
<feature type="domain" description="TadE-like" evidence="2">
    <location>
        <begin position="14"/>
        <end position="56"/>
    </location>
</feature>
<dbReference type="OrthoDB" id="7356451at2"/>
<keyword evidence="1" id="KW-0472">Membrane</keyword>
<keyword evidence="1" id="KW-1133">Transmembrane helix</keyword>
<evidence type="ECO:0000256" key="1">
    <source>
        <dbReference type="SAM" id="Phobius"/>
    </source>
</evidence>
<comment type="caution">
    <text evidence="3">The sequence shown here is derived from an EMBL/GenBank/DDBJ whole genome shotgun (WGS) entry which is preliminary data.</text>
</comment>
<proteinExistence type="predicted"/>
<dbReference type="AlphaFoldDB" id="A0A368K0X8"/>
<dbReference type="RefSeq" id="WP_114441590.1">
    <property type="nucleotide sequence ID" value="NZ_QOZG01000006.1"/>
</dbReference>
<feature type="transmembrane region" description="Helical" evidence="1">
    <location>
        <begin position="20"/>
        <end position="42"/>
    </location>
</feature>
<organism evidence="3 4">
    <name type="scientific">Phyllobacterium salinisoli</name>
    <dbReference type="NCBI Taxonomy" id="1899321"/>
    <lineage>
        <taxon>Bacteria</taxon>
        <taxon>Pseudomonadati</taxon>
        <taxon>Pseudomonadota</taxon>
        <taxon>Alphaproteobacteria</taxon>
        <taxon>Hyphomicrobiales</taxon>
        <taxon>Phyllobacteriaceae</taxon>
        <taxon>Phyllobacterium</taxon>
    </lineage>
</organism>
<sequence>MKRVLKLFRQSKCGASAVEFALVLPVFLLMLFGIVEFGRLFWTSHALQETAIATARCMGVPQVECSLEGIYNLARATAFAESTSNGWFVTLDPTLIRLDHDADCRGLNGFSSVAIEYQFRTAVPKLIDVLAGGTELKASACYPNQ</sequence>